<keyword evidence="4" id="KW-0496">Mitochondrion</keyword>
<dbReference type="FunFam" id="3.40.50.720:FF:000061">
    <property type="entry name" value="Formate dehydrogenase"/>
    <property type="match status" value="1"/>
</dbReference>
<dbReference type="HOGENOM" id="CLU_019796_0_0_1"/>
<dbReference type="OrthoDB" id="1621027at2759"/>
<keyword evidence="10" id="KW-0002">3D-structure</keyword>
<sequence length="402" mass="44046">MASRRIGGVLLAGSRALSRQHGLTGASAADSQILQRHLQFSRFSYSSAAGGESKKILGVFFAAHEYAKNPEFLGCVENALGIREWLESKGHKYVVTSDKDGPDSELDKELADAHILITTPFHPAYMTKERLAKAKNLELLVTAGVGSDHIDLHAAAEKGLTVSEVTGSNVTSVAEDEVLRILVLVRNFAPGWKQVSEGGWNVAAVVHHAYDLIDRTVGTVGGGRIGQELMKRLKGFGLKEMLYYDRNSLGAEREKELGCKRETDLDTMLSKCDVVVVNTPLTDQTRGLFNKERIAKMKKGAYLVNNARGAIADTEAVKEACESGHLGGYGGDVWNAQPAGKDHPWRYMPNHAMTPHISGTTLDAQKRFAAGTKDMIDRWLKHEAFPEQNYIVREGKLASQYL</sequence>
<protein>
    <recommendedName>
        <fullName evidence="4">Formate dehydrogenase, mitochondrial</fullName>
        <shortName evidence="4">FDH</shortName>
        <ecNumber evidence="4">1.17.1.9</ecNumber>
    </recommendedName>
    <alternativeName>
        <fullName evidence="4">NAD-dependent formate dehydrogenase</fullName>
    </alternativeName>
</protein>
<feature type="binding site" evidence="10">
    <location>
        <position position="356"/>
    </location>
    <ligand>
        <name>NAD(+)</name>
        <dbReference type="ChEBI" id="CHEBI:57540"/>
    </ligand>
</feature>
<feature type="domain" description="D-isomer specific 2-hydroxyacid dehydrogenase catalytic" evidence="5">
    <location>
        <begin position="86"/>
        <end position="383"/>
    </location>
</feature>
<feature type="binding site" evidence="10">
    <location>
        <position position="308"/>
    </location>
    <ligand>
        <name>NAD(+)</name>
        <dbReference type="ChEBI" id="CHEBI:57540"/>
    </ligand>
</feature>
<dbReference type="Gramene" id="Pp3c16_11630V3.5">
    <property type="protein sequence ID" value="Pp3c16_11630V3.5"/>
    <property type="gene ID" value="Pp3c16_11630"/>
</dbReference>
<dbReference type="PaxDb" id="3218-PP1S106_16V6.2"/>
<dbReference type="CDD" id="cd05302">
    <property type="entry name" value="FDH"/>
    <property type="match status" value="1"/>
</dbReference>
<dbReference type="SUPFAM" id="SSF51735">
    <property type="entry name" value="NAD(P)-binding Rossmann-fold domains"/>
    <property type="match status" value="1"/>
</dbReference>
<dbReference type="InterPro" id="IPR029752">
    <property type="entry name" value="D-isomer_DH_CS1"/>
</dbReference>
<dbReference type="EnsemblPlants" id="Pp3c16_11630V3.1">
    <property type="protein sequence ID" value="Pp3c16_11630V3.1"/>
    <property type="gene ID" value="Pp3c16_11630"/>
</dbReference>
<feature type="binding site" evidence="10">
    <location>
        <position position="224"/>
    </location>
    <ligand>
        <name>NAD(+)</name>
        <dbReference type="ChEBI" id="CHEBI:57540"/>
    </ligand>
</feature>
<gene>
    <name evidence="8" type="primary">LOC112293912</name>
    <name evidence="7" type="ORF">PHYPA_020821</name>
</gene>
<dbReference type="InterPro" id="IPR006139">
    <property type="entry name" value="D-isomer_2_OHA_DH_cat_dom"/>
</dbReference>
<feature type="binding site" evidence="4 10">
    <location>
        <position position="245"/>
    </location>
    <ligand>
        <name>NAD(+)</name>
        <dbReference type="ChEBI" id="CHEBI:57540"/>
    </ligand>
</feature>
<reference evidence="7 9" key="1">
    <citation type="journal article" date="2008" name="Science">
        <title>The Physcomitrella genome reveals evolutionary insights into the conquest of land by plants.</title>
        <authorList>
            <person name="Rensing S."/>
            <person name="Lang D."/>
            <person name="Zimmer A."/>
            <person name="Terry A."/>
            <person name="Salamov A."/>
            <person name="Shapiro H."/>
            <person name="Nishiyama T."/>
            <person name="Perroud P.-F."/>
            <person name="Lindquist E."/>
            <person name="Kamisugi Y."/>
            <person name="Tanahashi T."/>
            <person name="Sakakibara K."/>
            <person name="Fujita T."/>
            <person name="Oishi K."/>
            <person name="Shin-I T."/>
            <person name="Kuroki Y."/>
            <person name="Toyoda A."/>
            <person name="Suzuki Y."/>
            <person name="Hashimoto A."/>
            <person name="Yamaguchi K."/>
            <person name="Sugano A."/>
            <person name="Kohara Y."/>
            <person name="Fujiyama A."/>
            <person name="Anterola A."/>
            <person name="Aoki S."/>
            <person name="Ashton N."/>
            <person name="Barbazuk W.B."/>
            <person name="Barker E."/>
            <person name="Bennetzen J."/>
            <person name="Bezanilla M."/>
            <person name="Blankenship R."/>
            <person name="Cho S.H."/>
            <person name="Dutcher S."/>
            <person name="Estelle M."/>
            <person name="Fawcett J.A."/>
            <person name="Gundlach H."/>
            <person name="Hanada K."/>
            <person name="Heyl A."/>
            <person name="Hicks K.A."/>
            <person name="Hugh J."/>
            <person name="Lohr M."/>
            <person name="Mayer K."/>
            <person name="Melkozernov A."/>
            <person name="Murata T."/>
            <person name="Nelson D."/>
            <person name="Pils B."/>
            <person name="Prigge M."/>
            <person name="Reiss B."/>
            <person name="Renner T."/>
            <person name="Rombauts S."/>
            <person name="Rushton P."/>
            <person name="Sanderfoot A."/>
            <person name="Schween G."/>
            <person name="Shiu S.-H."/>
            <person name="Stueber K."/>
            <person name="Theodoulou F.L."/>
            <person name="Tu H."/>
            <person name="Van de Peer Y."/>
            <person name="Verrier P.J."/>
            <person name="Waters E."/>
            <person name="Wood A."/>
            <person name="Yang L."/>
            <person name="Cove D."/>
            <person name="Cuming A."/>
            <person name="Hasebe M."/>
            <person name="Lucas S."/>
            <person name="Mishler D.B."/>
            <person name="Reski R."/>
            <person name="Grigoriev I."/>
            <person name="Quatrano R.S."/>
            <person name="Boore J.L."/>
        </authorList>
    </citation>
    <scope>NUCLEOTIDE SEQUENCE [LARGE SCALE GENOMIC DNA]</scope>
    <source>
        <strain evidence="8 9">cv. Gransden 2004</strain>
    </source>
</reference>
<feature type="domain" description="D-isomer specific 2-hydroxyacid dehydrogenase NAD-binding" evidence="6">
    <location>
        <begin position="181"/>
        <end position="358"/>
    </location>
</feature>
<proteinExistence type="evidence at protein level"/>
<dbReference type="Pfam" id="PF00389">
    <property type="entry name" value="2-Hacid_dh"/>
    <property type="match status" value="1"/>
</dbReference>
<dbReference type="EC" id="1.17.1.9" evidence="4"/>
<dbReference type="Proteomes" id="UP000006727">
    <property type="component" value="Chromosome 16"/>
</dbReference>
<feature type="binding site" evidence="10">
    <location>
        <position position="358"/>
    </location>
    <ligand>
        <name>NAD(+)</name>
        <dbReference type="ChEBI" id="CHEBI:57540"/>
    </ligand>
</feature>
<dbReference type="FunFam" id="3.40.50.720:FF:000057">
    <property type="entry name" value="Formate dehydrogenase"/>
    <property type="match status" value="1"/>
</dbReference>
<dbReference type="GO" id="GO:0005739">
    <property type="term" value="C:mitochondrion"/>
    <property type="evidence" value="ECO:0007669"/>
    <property type="project" value="UniProtKB-SubCell"/>
</dbReference>
<evidence type="ECO:0000256" key="1">
    <source>
        <dbReference type="ARBA" id="ARBA00000455"/>
    </source>
</evidence>
<evidence type="ECO:0000259" key="6">
    <source>
        <dbReference type="Pfam" id="PF02826"/>
    </source>
</evidence>
<dbReference type="Gramene" id="Pp3c16_11630V3.1">
    <property type="protein sequence ID" value="Pp3c16_11630V3.1"/>
    <property type="gene ID" value="Pp3c16_11630"/>
</dbReference>
<dbReference type="GeneID" id="112293912"/>
<evidence type="ECO:0000256" key="2">
    <source>
        <dbReference type="ARBA" id="ARBA00023002"/>
    </source>
</evidence>
<name>A9SQZ2_PHYPA</name>
<dbReference type="SMR" id="A9SQZ2"/>
<dbReference type="GO" id="GO:0016616">
    <property type="term" value="F:oxidoreductase activity, acting on the CH-OH group of donors, NAD or NADP as acceptor"/>
    <property type="evidence" value="ECO:0007669"/>
    <property type="project" value="InterPro"/>
</dbReference>
<dbReference type="PDB" id="7ARZ">
    <property type="method" value="X-ray"/>
    <property type="resolution" value="2.15 A"/>
    <property type="chains" value="A=43-402"/>
</dbReference>
<feature type="binding site" evidence="4">
    <location>
        <begin position="224"/>
        <end position="225"/>
    </location>
    <ligand>
        <name>NAD(+)</name>
        <dbReference type="ChEBI" id="CHEBI:57540"/>
    </ligand>
</feature>
<dbReference type="GO" id="GO:0051287">
    <property type="term" value="F:NAD binding"/>
    <property type="evidence" value="ECO:0007669"/>
    <property type="project" value="InterPro"/>
</dbReference>
<feature type="binding site" evidence="4">
    <location>
        <position position="169"/>
    </location>
    <ligand>
        <name>substrate</name>
    </ligand>
</feature>
<dbReference type="RefSeq" id="XP_024399650.1">
    <property type="nucleotide sequence ID" value="XM_024543882.2"/>
</dbReference>
<feature type="binding site" evidence="4 10">
    <location>
        <position position="332"/>
    </location>
    <ligand>
        <name>NAD(+)</name>
        <dbReference type="ChEBI" id="CHEBI:57540"/>
    </ligand>
</feature>
<evidence type="ECO:0000313" key="9">
    <source>
        <dbReference type="Proteomes" id="UP000006727"/>
    </source>
</evidence>
<feature type="binding site" evidence="4">
    <location>
        <begin position="280"/>
        <end position="284"/>
    </location>
    <ligand>
        <name>NAD(+)</name>
        <dbReference type="ChEBI" id="CHEBI:57540"/>
    </ligand>
</feature>
<dbReference type="InterPro" id="IPR029753">
    <property type="entry name" value="D-isomer_DH_CS"/>
</dbReference>
<comment type="similarity">
    <text evidence="4">Belongs to the D-isomer specific 2-hydroxyacid dehydrogenase family. FDH subfamily.</text>
</comment>
<dbReference type="GO" id="GO:0008863">
    <property type="term" value="F:formate dehydrogenase (NAD+) activity"/>
    <property type="evidence" value="ECO:0007669"/>
    <property type="project" value="UniProtKB-UniRule"/>
</dbReference>
<dbReference type="HAMAP" id="MF_03210">
    <property type="entry name" value="Formate_dehydrogenase"/>
    <property type="match status" value="1"/>
</dbReference>
<keyword evidence="2 4" id="KW-0560">Oxidoreductase</keyword>
<accession>A9SQZ2</accession>
<dbReference type="Gene3D" id="3.40.50.720">
    <property type="entry name" value="NAD(P)-binding Rossmann-like Domain"/>
    <property type="match status" value="2"/>
</dbReference>
<dbReference type="STRING" id="3218.A9SQZ2"/>
<dbReference type="InterPro" id="IPR036291">
    <property type="entry name" value="NAD(P)-bd_dom_sf"/>
</dbReference>
<dbReference type="InterPro" id="IPR033689">
    <property type="entry name" value="FDH_NAD-dep"/>
</dbReference>
<dbReference type="PROSITE" id="PS00670">
    <property type="entry name" value="D_2_HYDROXYACID_DH_2"/>
    <property type="match status" value="1"/>
</dbReference>
<dbReference type="InterPro" id="IPR006140">
    <property type="entry name" value="D-isomer_DH_NAD-bd"/>
</dbReference>
<dbReference type="PANTHER" id="PTHR42938:SF9">
    <property type="entry name" value="FORMATE DEHYDROGENASE 1"/>
    <property type="match status" value="1"/>
</dbReference>
<feature type="site" description="Important for catalytic activity" evidence="4">
    <location>
        <position position="356"/>
    </location>
</feature>
<keyword evidence="9" id="KW-1185">Reference proteome</keyword>
<dbReference type="SUPFAM" id="SSF52283">
    <property type="entry name" value="Formate/glycerate dehydrogenase catalytic domain-like"/>
    <property type="match status" value="1"/>
</dbReference>
<feature type="site" description="Important for catalytic activity" evidence="4">
    <location>
        <position position="308"/>
    </location>
</feature>
<feature type="binding site" evidence="4">
    <location>
        <begin position="356"/>
        <end position="359"/>
    </location>
    <ligand>
        <name>NAD(+)</name>
        <dbReference type="ChEBI" id="CHEBI:57540"/>
    </ligand>
</feature>
<comment type="subunit">
    <text evidence="4">Homodimer.</text>
</comment>
<keyword evidence="10" id="KW-0547">Nucleotide-binding</keyword>
<comment type="catalytic activity">
    <reaction evidence="1 4">
        <text>formate + NAD(+) = CO2 + NADH</text>
        <dbReference type="Rhea" id="RHEA:15985"/>
        <dbReference type="ChEBI" id="CHEBI:15740"/>
        <dbReference type="ChEBI" id="CHEBI:16526"/>
        <dbReference type="ChEBI" id="CHEBI:57540"/>
        <dbReference type="ChEBI" id="CHEBI:57945"/>
        <dbReference type="EC" id="1.17.1.9"/>
    </reaction>
</comment>
<comment type="subcellular location">
    <subcellularLocation>
        <location evidence="4">Mitochondrion</location>
    </subcellularLocation>
</comment>
<reference evidence="8" key="4">
    <citation type="submission" date="2020-12" db="UniProtKB">
        <authorList>
            <consortium name="EnsemblPlants"/>
        </authorList>
    </citation>
    <scope>IDENTIFICATION</scope>
</reference>
<dbReference type="KEGG" id="ppp:112293912"/>
<dbReference type="Pfam" id="PF02826">
    <property type="entry name" value="2-Hacid_dh_C"/>
    <property type="match status" value="1"/>
</dbReference>
<evidence type="ECO:0000313" key="8">
    <source>
        <dbReference type="EnsemblPlants" id="Pp3c16_11630V3.1"/>
    </source>
</evidence>
<dbReference type="PANTHER" id="PTHR42938">
    <property type="entry name" value="FORMATE DEHYDROGENASE 1"/>
    <property type="match status" value="1"/>
</dbReference>
<evidence type="ECO:0000256" key="4">
    <source>
        <dbReference type="HAMAP-Rule" id="MF_03210"/>
    </source>
</evidence>
<comment type="function">
    <text evidence="4">Catalyzes the NAD(+)-dependent oxidation of formate to carbon dioxide. Involved in the cell stress response.</text>
</comment>
<dbReference type="AlphaFoldDB" id="A9SQZ2"/>
<dbReference type="EnsemblPlants" id="Pp3c16_11630V3.5">
    <property type="protein sequence ID" value="Pp3c16_11630V3.5"/>
    <property type="gene ID" value="Pp3c16_11630"/>
</dbReference>
<evidence type="ECO:0000256" key="3">
    <source>
        <dbReference type="ARBA" id="ARBA00023027"/>
    </source>
</evidence>
<dbReference type="GO" id="GO:0042183">
    <property type="term" value="P:formate catabolic process"/>
    <property type="evidence" value="ECO:0007669"/>
    <property type="project" value="UniProtKB-UniRule"/>
</dbReference>
<comment type="caution">
    <text evidence="4">Lacks conserved residue(s) required for the propagation of feature annotation.</text>
</comment>
<feature type="binding site" evidence="10">
    <location>
        <position position="225"/>
    </location>
    <ligand>
        <name>NAD(+)</name>
        <dbReference type="ChEBI" id="CHEBI:57540"/>
    </ligand>
</feature>
<dbReference type="NCBIfam" id="NF005750">
    <property type="entry name" value="PRK07574.1"/>
    <property type="match status" value="1"/>
</dbReference>
<dbReference type="EMBL" id="ABEU02000016">
    <property type="protein sequence ID" value="PNR37712.1"/>
    <property type="molecule type" value="Genomic_DNA"/>
</dbReference>
<feature type="binding site" evidence="4">
    <location>
        <position position="145"/>
    </location>
    <ligand>
        <name>substrate</name>
    </ligand>
</feature>
<organism evidence="7">
    <name type="scientific">Physcomitrium patens</name>
    <name type="common">Spreading-leaved earth moss</name>
    <name type="synonym">Physcomitrella patens</name>
    <dbReference type="NCBI Taxonomy" id="3218"/>
    <lineage>
        <taxon>Eukaryota</taxon>
        <taxon>Viridiplantae</taxon>
        <taxon>Streptophyta</taxon>
        <taxon>Embryophyta</taxon>
        <taxon>Bryophyta</taxon>
        <taxon>Bryophytina</taxon>
        <taxon>Bryopsida</taxon>
        <taxon>Funariidae</taxon>
        <taxon>Funariales</taxon>
        <taxon>Funariaceae</taxon>
        <taxon>Physcomitrium</taxon>
    </lineage>
</organism>
<evidence type="ECO:0000259" key="5">
    <source>
        <dbReference type="Pfam" id="PF00389"/>
    </source>
</evidence>
<evidence type="ECO:0000313" key="7">
    <source>
        <dbReference type="EMBL" id="PNR37712.1"/>
    </source>
</evidence>
<dbReference type="eggNOG" id="KOG0069">
    <property type="taxonomic scope" value="Eukaryota"/>
</dbReference>
<dbReference type="PROSITE" id="PS00065">
    <property type="entry name" value="D_2_HYDROXYACID_DH_1"/>
    <property type="match status" value="1"/>
</dbReference>
<reference evidence="7 9" key="2">
    <citation type="journal article" date="2018" name="Plant J.">
        <title>The Physcomitrella patens chromosome-scale assembly reveals moss genome structure and evolution.</title>
        <authorList>
            <person name="Lang D."/>
            <person name="Ullrich K.K."/>
            <person name="Murat F."/>
            <person name="Fuchs J."/>
            <person name="Jenkins J."/>
            <person name="Haas F.B."/>
            <person name="Piednoel M."/>
            <person name="Gundlach H."/>
            <person name="Van Bel M."/>
            <person name="Meyberg R."/>
            <person name="Vives C."/>
            <person name="Morata J."/>
            <person name="Symeonidi A."/>
            <person name="Hiss M."/>
            <person name="Muchero W."/>
            <person name="Kamisugi Y."/>
            <person name="Saleh O."/>
            <person name="Blanc G."/>
            <person name="Decker E.L."/>
            <person name="van Gessel N."/>
            <person name="Grimwood J."/>
            <person name="Hayes R.D."/>
            <person name="Graham S.W."/>
            <person name="Gunter L.E."/>
            <person name="McDaniel S.F."/>
            <person name="Hoernstein S.N.W."/>
            <person name="Larsson A."/>
            <person name="Li F.W."/>
            <person name="Perroud P.F."/>
            <person name="Phillips J."/>
            <person name="Ranjan P."/>
            <person name="Rokshar D.S."/>
            <person name="Rothfels C.J."/>
            <person name="Schneider L."/>
            <person name="Shu S."/>
            <person name="Stevenson D.W."/>
            <person name="Thummler F."/>
            <person name="Tillich M."/>
            <person name="Villarreal Aguilar J.C."/>
            <person name="Widiez T."/>
            <person name="Wong G.K."/>
            <person name="Wymore A."/>
            <person name="Zhang Y."/>
            <person name="Zimmer A.D."/>
            <person name="Quatrano R.S."/>
            <person name="Mayer K.F.X."/>
            <person name="Goodstein D."/>
            <person name="Casacuberta J.M."/>
            <person name="Vandepoele K."/>
            <person name="Reski R."/>
            <person name="Cuming A.C."/>
            <person name="Tuskan G.A."/>
            <person name="Maumus F."/>
            <person name="Salse J."/>
            <person name="Schmutz J."/>
            <person name="Rensing S.A."/>
        </authorList>
    </citation>
    <scope>NUCLEOTIDE SEQUENCE [LARGE SCALE GENOMIC DNA]</scope>
    <source>
        <strain evidence="8 9">cv. Gransden 2004</strain>
    </source>
</reference>
<evidence type="ECO:0007829" key="10">
    <source>
        <dbReference type="PDB" id="7ARZ"/>
    </source>
</evidence>
<feature type="binding site" evidence="10">
    <location>
        <position position="359"/>
    </location>
    <ligand>
        <name>NAD(+)</name>
        <dbReference type="ChEBI" id="CHEBI:57540"/>
    </ligand>
</feature>
<feature type="binding site" evidence="4 10">
    <location>
        <position position="306"/>
    </location>
    <ligand>
        <name>NAD(+)</name>
        <dbReference type="ChEBI" id="CHEBI:57540"/>
    </ligand>
</feature>
<reference evidence="10" key="3">
    <citation type="submission" date="2020-10" db="PDB data bank">
        <title>Ternary complex of NAD-dependent formate dehydrogenase from Physcomitrium patens.</title>
        <authorList>
            <person name="Boyko K.M."/>
            <person name="Pometun A.A."/>
            <person name="Goryaynova D.A."/>
            <person name="Nikolaeva A.Y."/>
            <person name="Parshin P.D."/>
            <person name="Popov V.O."/>
            <person name="Tishkov V.I."/>
        </authorList>
    </citation>
    <scope>X-RAY CRYSTALLOGRAPHY (2.15 ANGSTROMS) OF 43-402 IN COMPLEX WITH NAD(+)</scope>
</reference>
<keyword evidence="3 4" id="KW-0520">NAD</keyword>